<dbReference type="EMBL" id="MGKP01000012">
    <property type="protein sequence ID" value="OGN28769.1"/>
    <property type="molecule type" value="Genomic_DNA"/>
</dbReference>
<protein>
    <recommendedName>
        <fullName evidence="4">DUF5667 domain-containing protein</fullName>
    </recommendedName>
</protein>
<dbReference type="STRING" id="1802701.A3A33_03230"/>
<comment type="caution">
    <text evidence="2">The sequence shown here is derived from an EMBL/GenBank/DDBJ whole genome shotgun (WGS) entry which is preliminary data.</text>
</comment>
<dbReference type="AlphaFoldDB" id="A0A1F8GWD4"/>
<sequence length="363" mass="38643">MNNDIFEQLKKVGQKDIHDPKWVRAGEKMLRAHIASHPFAHHPNLAHVPTHGLSGLLARLPQPLTAFITVAAIVIGGLSVSAQAAIPGNTLYRWKTDINEPVQSLFVVGTENRARFDVELTSRRLSEITAISMMPGVSAVVRTEAEQNFEVQAQKTQQSIAELKQQGTSDTTLSVSLDFKALLDAHQTALTNLRDTVTGDARAHIDSTLQALDALHPDLESSVTTLQAQVKDELTGSATSDADARVNAQVKIDQSAAMLDVLDKNLADLKLKNIVSVDADAKAQMAHNALDEARMAFAAGAYAEVITGTQNVLDLAAQAKASAAIEKPADSDIQPTVLASPEATPTTAIPNPSGLPGTMSPLP</sequence>
<name>A0A1F8GWD4_9BACT</name>
<evidence type="ECO:0000313" key="2">
    <source>
        <dbReference type="EMBL" id="OGN28769.1"/>
    </source>
</evidence>
<accession>A0A1F8GWD4</accession>
<dbReference type="Proteomes" id="UP000179047">
    <property type="component" value="Unassembled WGS sequence"/>
</dbReference>
<gene>
    <name evidence="2" type="ORF">A3A33_03230</name>
</gene>
<evidence type="ECO:0000256" key="1">
    <source>
        <dbReference type="SAM" id="MobiDB-lite"/>
    </source>
</evidence>
<feature type="region of interest" description="Disordered" evidence="1">
    <location>
        <begin position="325"/>
        <end position="363"/>
    </location>
</feature>
<organism evidence="2 3">
    <name type="scientific">Candidatus Yanofskybacteria bacterium RIFCSPLOWO2_01_FULL_49_25</name>
    <dbReference type="NCBI Taxonomy" id="1802701"/>
    <lineage>
        <taxon>Bacteria</taxon>
        <taxon>Candidatus Yanofskyibacteriota</taxon>
    </lineage>
</organism>
<evidence type="ECO:0008006" key="4">
    <source>
        <dbReference type="Google" id="ProtNLM"/>
    </source>
</evidence>
<proteinExistence type="predicted"/>
<reference evidence="2 3" key="1">
    <citation type="journal article" date="2016" name="Nat. Commun.">
        <title>Thousands of microbial genomes shed light on interconnected biogeochemical processes in an aquifer system.</title>
        <authorList>
            <person name="Anantharaman K."/>
            <person name="Brown C.T."/>
            <person name="Hug L.A."/>
            <person name="Sharon I."/>
            <person name="Castelle C.J."/>
            <person name="Probst A.J."/>
            <person name="Thomas B.C."/>
            <person name="Singh A."/>
            <person name="Wilkins M.J."/>
            <person name="Karaoz U."/>
            <person name="Brodie E.L."/>
            <person name="Williams K.H."/>
            <person name="Hubbard S.S."/>
            <person name="Banfield J.F."/>
        </authorList>
    </citation>
    <scope>NUCLEOTIDE SEQUENCE [LARGE SCALE GENOMIC DNA]</scope>
</reference>
<evidence type="ECO:0000313" key="3">
    <source>
        <dbReference type="Proteomes" id="UP000179047"/>
    </source>
</evidence>